<dbReference type="Proteomes" id="UP000439123">
    <property type="component" value="Unassembled WGS sequence"/>
</dbReference>
<evidence type="ECO:0000313" key="2">
    <source>
        <dbReference type="Proteomes" id="UP000439123"/>
    </source>
</evidence>
<evidence type="ECO:0000313" key="1">
    <source>
        <dbReference type="EMBL" id="VXA89046.1"/>
    </source>
</evidence>
<organism evidence="1 2">
    <name type="scientific">Aeromonas veronii</name>
    <dbReference type="NCBI Taxonomy" id="654"/>
    <lineage>
        <taxon>Bacteria</taxon>
        <taxon>Pseudomonadati</taxon>
        <taxon>Pseudomonadota</taxon>
        <taxon>Gammaproteobacteria</taxon>
        <taxon>Aeromonadales</taxon>
        <taxon>Aeromonadaceae</taxon>
        <taxon>Aeromonas</taxon>
    </lineage>
</organism>
<sequence length="130" mass="13163">MAGLERREVAGAHVDGVIGAAWQIELPARIGEGAQFGLDKLDGEAQGLQAVDAVDKGFVAQPRQLHLAAPVTAGGLGIRLGGLDGDLEGELFPFGTDSVEAGGNDGVFHLAIPFPWYSPCGCGGAGVPDG</sequence>
<protein>
    <submittedName>
        <fullName evidence="1">Uncharacterized protein</fullName>
    </submittedName>
</protein>
<reference evidence="1 2" key="1">
    <citation type="submission" date="2019-10" db="EMBL/GenBank/DDBJ databases">
        <authorList>
            <person name="Karimi E."/>
        </authorList>
    </citation>
    <scope>NUCLEOTIDE SEQUENCE [LARGE SCALE GENOMIC DNA]</scope>
    <source>
        <strain evidence="1">Aeromonas sp. 8C</strain>
    </source>
</reference>
<dbReference type="AlphaFoldDB" id="A0A653LBV5"/>
<proteinExistence type="predicted"/>
<accession>A0A653LBV5</accession>
<gene>
    <name evidence="1" type="ORF">AERO8C_70675</name>
</gene>
<name>A0A653LBV5_AERVE</name>
<dbReference type="EMBL" id="CABWLC010000020">
    <property type="protein sequence ID" value="VXA89046.1"/>
    <property type="molecule type" value="Genomic_DNA"/>
</dbReference>